<keyword evidence="5" id="KW-0175">Coiled coil</keyword>
<dbReference type="STRING" id="43335.A0A4V6XX29"/>
<dbReference type="PANTHER" id="PTHR31791:SF60">
    <property type="entry name" value="FRIGIDA-LIKE PROTEIN 5"/>
    <property type="match status" value="1"/>
</dbReference>
<sequence length="1006" mass="117168">MEEKICCELKLTRLRQQNFSRSFNEIHEQASSFLLLTLQWKELQTHFDSTFNSIEDCAQELHTKERQLEDREKEVESKWKEFEERCEEFIKLRDAEVEEHYKEIELKEKDFEERRREVELERKKLEERRKEVEEREELVREKFVDEIELKEKEIEERRKEIEVERKKLVEKINLKEKKIEERRKEIEVERKKLVEGIMLKENKIEERQKEIEVERKKQLSEGYMEVACVKLKVGERLKECELKERWFEDRALEIELERKRNVERFEELKLKQKEVELGAMKYKKLIEELELKEKQFDERCEEVELERKNLVEKLELKEKQLVEQQKEVELENEKIKKIFEELELKEKQVEERRLVVESGNKKFVEGAELKEKQLEERCTVVESERKKLEEQSKEIELKEKHLEEQLKEVELGNKRVLEQAKGLELKEKQLLERFKDLEMEIKKFMDKSRELELKERKHEEQFKQLDEKRKRFVDTGNTHVKIETPDDLVVKNATDANLRHLLSMDGKALQSFLNKSRKYDEKIKNEVLTALGLSSDPAKLVLDAMEGFYPPPISKGDVAYNGIVVTKSCNLLLEQLMALSPPIKPHVREAARELAFDWRTKMKKDRYLEVLGFFRLLACYGLASVFDACELFNDLMTVAQERQTPEFLRVLGLVDEASRFIQTLINKKQYIDAINFIYAFELVKEFRPVPLLKNYLKDSKIVARNFRRSNKSVEALIMSKEKRVADLRAVIKCIEDHKLEPELSPKFLQEKIAYLEMEISNKKAMLLALGYSSQIPILNENKCSEPKSTSTASTALNTLTAASTAIPPVPTAPITVTSSSPTTASTATPAATTTITSSFSTSASTSTSIPNTSPIPAPTSSVRFGPPSQTTVLPSATISKSLAQQHCGNKLPQPQHQGGDEGPQPQHQGRNKRPRIAFSSEVPLQASSFANPNIVHSLQTPHQQPGHCFMNQGASYLNSSAGHYSLIVYQPINPYMNYNYYNVNSYYHSNTLGAPGYGNATPFQRR</sequence>
<reference evidence="7" key="1">
    <citation type="submission" date="2018-10" db="EMBL/GenBank/DDBJ databases">
        <title>Population genomic analysis revealed the cold adaptation of white poplar.</title>
        <authorList>
            <person name="Liu Y.-J."/>
        </authorList>
    </citation>
    <scope>NUCLEOTIDE SEQUENCE [LARGE SCALE GENOMIC DNA]</scope>
    <source>
        <strain evidence="7">PAL-ZL1</strain>
    </source>
</reference>
<feature type="compositionally biased region" description="Polar residues" evidence="6">
    <location>
        <begin position="887"/>
        <end position="896"/>
    </location>
</feature>
<dbReference type="EMBL" id="RCHU01000222">
    <property type="protein sequence ID" value="TKS10866.1"/>
    <property type="molecule type" value="Genomic_DNA"/>
</dbReference>
<evidence type="ECO:0000313" key="7">
    <source>
        <dbReference type="EMBL" id="TKS10866.1"/>
    </source>
</evidence>
<evidence type="ECO:0000256" key="5">
    <source>
        <dbReference type="SAM" id="Coils"/>
    </source>
</evidence>
<gene>
    <name evidence="7" type="ORF">D5086_0000079310</name>
</gene>
<accession>A0A4V6XX29</accession>
<evidence type="ECO:0000256" key="3">
    <source>
        <dbReference type="ARBA" id="ARBA00022782"/>
    </source>
</evidence>
<feature type="region of interest" description="Disordered" evidence="6">
    <location>
        <begin position="807"/>
        <end position="873"/>
    </location>
</feature>
<comment type="similarity">
    <text evidence="1">Belongs to the Frigida family.</text>
</comment>
<evidence type="ECO:0000256" key="2">
    <source>
        <dbReference type="ARBA" id="ARBA00022473"/>
    </source>
</evidence>
<dbReference type="GO" id="GO:0009908">
    <property type="term" value="P:flower development"/>
    <property type="evidence" value="ECO:0007669"/>
    <property type="project" value="UniProtKB-KW"/>
</dbReference>
<evidence type="ECO:0000256" key="4">
    <source>
        <dbReference type="ARBA" id="ARBA00023089"/>
    </source>
</evidence>
<evidence type="ECO:0000256" key="1">
    <source>
        <dbReference type="ARBA" id="ARBA00008956"/>
    </source>
</evidence>
<dbReference type="GO" id="GO:0030154">
    <property type="term" value="P:cell differentiation"/>
    <property type="evidence" value="ECO:0007669"/>
    <property type="project" value="UniProtKB-KW"/>
</dbReference>
<keyword evidence="4" id="KW-0287">Flowering</keyword>
<keyword evidence="2" id="KW-0217">Developmental protein</keyword>
<evidence type="ECO:0000256" key="6">
    <source>
        <dbReference type="SAM" id="MobiDB-lite"/>
    </source>
</evidence>
<dbReference type="InterPro" id="IPR012474">
    <property type="entry name" value="Frigida"/>
</dbReference>
<feature type="coiled-coil region" evidence="5">
    <location>
        <begin position="279"/>
        <end position="471"/>
    </location>
</feature>
<protein>
    <recommendedName>
        <fullName evidence="8">FRIGIDA-like protein</fullName>
    </recommendedName>
</protein>
<dbReference type="PANTHER" id="PTHR31791">
    <property type="entry name" value="FRIGIDA-LIKE PROTEIN 3-RELATED"/>
    <property type="match status" value="1"/>
</dbReference>
<comment type="caution">
    <text evidence="7">The sequence shown here is derived from an EMBL/GenBank/DDBJ whole genome shotgun (WGS) entry which is preliminary data.</text>
</comment>
<feature type="compositionally biased region" description="Low complexity" evidence="6">
    <location>
        <begin position="807"/>
        <end position="861"/>
    </location>
</feature>
<name>A0A4V6XX29_POPAL</name>
<feature type="coiled-coil region" evidence="5">
    <location>
        <begin position="54"/>
        <end position="217"/>
    </location>
</feature>
<organism evidence="7">
    <name type="scientific">Populus alba</name>
    <name type="common">White poplar</name>
    <dbReference type="NCBI Taxonomy" id="43335"/>
    <lineage>
        <taxon>Eukaryota</taxon>
        <taxon>Viridiplantae</taxon>
        <taxon>Streptophyta</taxon>
        <taxon>Embryophyta</taxon>
        <taxon>Tracheophyta</taxon>
        <taxon>Spermatophyta</taxon>
        <taxon>Magnoliopsida</taxon>
        <taxon>eudicotyledons</taxon>
        <taxon>Gunneridae</taxon>
        <taxon>Pentapetalae</taxon>
        <taxon>rosids</taxon>
        <taxon>fabids</taxon>
        <taxon>Malpighiales</taxon>
        <taxon>Salicaceae</taxon>
        <taxon>Saliceae</taxon>
        <taxon>Populus</taxon>
    </lineage>
</organism>
<proteinExistence type="inferred from homology"/>
<dbReference type="Pfam" id="PF07899">
    <property type="entry name" value="Frigida"/>
    <property type="match status" value="1"/>
</dbReference>
<evidence type="ECO:0008006" key="8">
    <source>
        <dbReference type="Google" id="ProtNLM"/>
    </source>
</evidence>
<feature type="region of interest" description="Disordered" evidence="6">
    <location>
        <begin position="887"/>
        <end position="913"/>
    </location>
</feature>
<keyword evidence="3" id="KW-0221">Differentiation</keyword>
<dbReference type="AlphaFoldDB" id="A0A4V6XX29"/>